<dbReference type="PANTHER" id="PTHR10509">
    <property type="entry name" value="O-METHYLTRANSFERASE-RELATED"/>
    <property type="match status" value="1"/>
</dbReference>
<dbReference type="SUPFAM" id="SSF53335">
    <property type="entry name" value="S-adenosyl-L-methionine-dependent methyltransferases"/>
    <property type="match status" value="1"/>
</dbReference>
<keyword evidence="3 4" id="KW-0949">S-adenosyl-L-methionine</keyword>
<comment type="catalytic activity">
    <reaction evidence="4">
        <text>5-hydroxyuridine(34) in tRNA + S-adenosyl-L-methionine = 5-methoxyuridine(34) in tRNA + S-adenosyl-L-homocysteine + H(+)</text>
        <dbReference type="Rhea" id="RHEA:60524"/>
        <dbReference type="Rhea" id="RHEA-COMP:13381"/>
        <dbReference type="Rhea" id="RHEA-COMP:15591"/>
        <dbReference type="ChEBI" id="CHEBI:15378"/>
        <dbReference type="ChEBI" id="CHEBI:57856"/>
        <dbReference type="ChEBI" id="CHEBI:59789"/>
        <dbReference type="ChEBI" id="CHEBI:136877"/>
        <dbReference type="ChEBI" id="CHEBI:143860"/>
    </reaction>
</comment>
<dbReference type="PROSITE" id="PS51682">
    <property type="entry name" value="SAM_OMT_I"/>
    <property type="match status" value="1"/>
</dbReference>
<feature type="binding site" evidence="4">
    <location>
        <position position="163"/>
    </location>
    <ligand>
        <name>Mg(2+)</name>
        <dbReference type="ChEBI" id="CHEBI:18420"/>
    </ligand>
</feature>
<comment type="similarity">
    <text evidence="4">Belongs to the class I-like SAM-binding methyltransferase superfamily. Cation-dependent O-methyltransferase family.</text>
</comment>
<evidence type="ECO:0000256" key="1">
    <source>
        <dbReference type="ARBA" id="ARBA00022603"/>
    </source>
</evidence>
<dbReference type="Gene3D" id="3.40.50.150">
    <property type="entry name" value="Vaccinia Virus protein VP39"/>
    <property type="match status" value="1"/>
</dbReference>
<feature type="binding site" evidence="4">
    <location>
        <position position="87"/>
    </location>
    <ligand>
        <name>S-adenosyl-L-methionine</name>
        <dbReference type="ChEBI" id="CHEBI:59789"/>
    </ligand>
</feature>
<feature type="binding site" evidence="4">
    <location>
        <position position="137"/>
    </location>
    <ligand>
        <name>S-adenosyl-L-methionine</name>
        <dbReference type="ChEBI" id="CHEBI:59789"/>
    </ligand>
</feature>
<feature type="binding site" evidence="4">
    <location>
        <position position="164"/>
    </location>
    <ligand>
        <name>Mg(2+)</name>
        <dbReference type="ChEBI" id="CHEBI:18420"/>
    </ligand>
</feature>
<feature type="binding site" evidence="4">
    <location>
        <position position="70"/>
    </location>
    <ligand>
        <name>S-adenosyl-L-methionine</name>
        <dbReference type="ChEBI" id="CHEBI:59789"/>
    </ligand>
</feature>
<keyword evidence="4" id="KW-0460">Magnesium</keyword>
<dbReference type="Proteomes" id="UP000746471">
    <property type="component" value="Unassembled WGS sequence"/>
</dbReference>
<dbReference type="CDD" id="cd02440">
    <property type="entry name" value="AdoMet_MTases"/>
    <property type="match status" value="1"/>
</dbReference>
<proteinExistence type="inferred from homology"/>
<name>A0ABS5PNR7_9FIRM</name>
<comment type="subunit">
    <text evidence="4">Homodimer.</text>
</comment>
<accession>A0ABS5PNR7</accession>
<dbReference type="PANTHER" id="PTHR10509:SF14">
    <property type="entry name" value="CAFFEOYL-COA O-METHYLTRANSFERASE 3-RELATED"/>
    <property type="match status" value="1"/>
</dbReference>
<sequence length="220" mass="24315">MEAKIVEKQVEAYIRQLLPERDAFFAALEQTAEISYIPIVQPEVAQFLRLMIALKKPVRVLEIGTAIGYSASLMALAMQAGEIDTIELSDEMAAAAQTTFQKMEQSFERHASVRLIKGEAKTVLEALDAGYDMVFIDAAKSHYKAYLNLVMPLVNAGGLIISDNVLYKGTVADDALVPKKHKTIVKRMREYLTYISTHPSLTTSVLSIGDGVALSYIKEE</sequence>
<dbReference type="InterPro" id="IPR050362">
    <property type="entry name" value="Cation-dep_OMT"/>
</dbReference>
<reference evidence="5 6" key="1">
    <citation type="submission" date="2021-05" db="EMBL/GenBank/DDBJ databases">
        <title>Fusibacter ferrireducens sp. nov., an anaerobic, sulfur- and Fe-reducing bacterium isolated from the mangrove sediment.</title>
        <authorList>
            <person name="Qiu D."/>
        </authorList>
    </citation>
    <scope>NUCLEOTIDE SEQUENCE [LARGE SCALE GENOMIC DNA]</scope>
    <source>
        <strain evidence="5 6">DSM 12116</strain>
    </source>
</reference>
<keyword evidence="6" id="KW-1185">Reference proteome</keyword>
<dbReference type="EC" id="2.1.1.-" evidence="4"/>
<dbReference type="InterPro" id="IPR043675">
    <property type="entry name" value="TrmR_methyltr"/>
</dbReference>
<feature type="binding site" evidence="4">
    <location>
        <position position="40"/>
    </location>
    <ligand>
        <name>S-adenosyl-L-methionine</name>
        <dbReference type="ChEBI" id="CHEBI:59789"/>
    </ligand>
</feature>
<evidence type="ECO:0000313" key="5">
    <source>
        <dbReference type="EMBL" id="MBS7526713.1"/>
    </source>
</evidence>
<dbReference type="EMBL" id="JAHBCL010000012">
    <property type="protein sequence ID" value="MBS7526713.1"/>
    <property type="molecule type" value="Genomic_DNA"/>
</dbReference>
<protein>
    <recommendedName>
        <fullName evidence="4">tRNA 5-hydroxyuridine methyltransferase</fullName>
        <ecNumber evidence="4">2.1.1.-</ecNumber>
    </recommendedName>
    <alternativeName>
        <fullName evidence="4">ho5U methyltransferase</fullName>
    </alternativeName>
</protein>
<feature type="binding site" evidence="4">
    <location>
        <begin position="119"/>
        <end position="120"/>
    </location>
    <ligand>
        <name>S-adenosyl-L-methionine</name>
        <dbReference type="ChEBI" id="CHEBI:59789"/>
    </ligand>
</feature>
<dbReference type="RefSeq" id="WP_213236570.1">
    <property type="nucleotide sequence ID" value="NZ_JAHBCL010000012.1"/>
</dbReference>
<keyword evidence="1 4" id="KW-0489">Methyltransferase</keyword>
<dbReference type="HAMAP" id="MF_02217">
    <property type="entry name" value="TrmR_methyltr"/>
    <property type="match status" value="1"/>
</dbReference>
<evidence type="ECO:0000256" key="4">
    <source>
        <dbReference type="HAMAP-Rule" id="MF_02217"/>
    </source>
</evidence>
<dbReference type="Pfam" id="PF01596">
    <property type="entry name" value="Methyltransf_3"/>
    <property type="match status" value="1"/>
</dbReference>
<comment type="function">
    <text evidence="4">Catalyzes the methylation of 5-hydroxyuridine (ho5U) to form 5-methoxyuridine (mo5U) at position 34 in tRNAs.</text>
</comment>
<evidence type="ECO:0000256" key="3">
    <source>
        <dbReference type="ARBA" id="ARBA00022691"/>
    </source>
</evidence>
<feature type="binding site" evidence="4">
    <location>
        <position position="137"/>
    </location>
    <ligand>
        <name>Mg(2+)</name>
        <dbReference type="ChEBI" id="CHEBI:18420"/>
    </ligand>
</feature>
<keyword evidence="4" id="KW-0819">tRNA processing</keyword>
<comment type="caution">
    <text evidence="5">The sequence shown here is derived from an EMBL/GenBank/DDBJ whole genome shotgun (WGS) entry which is preliminary data.</text>
</comment>
<organism evidence="5 6">
    <name type="scientific">Fusibacter paucivorans</name>
    <dbReference type="NCBI Taxonomy" id="76009"/>
    <lineage>
        <taxon>Bacteria</taxon>
        <taxon>Bacillati</taxon>
        <taxon>Bacillota</taxon>
        <taxon>Clostridia</taxon>
        <taxon>Eubacteriales</taxon>
        <taxon>Eubacteriales Family XII. Incertae Sedis</taxon>
        <taxon>Fusibacter</taxon>
    </lineage>
</organism>
<keyword evidence="4" id="KW-0479">Metal-binding</keyword>
<keyword evidence="2 4" id="KW-0808">Transferase</keyword>
<dbReference type="InterPro" id="IPR002935">
    <property type="entry name" value="SAM_O-MeTrfase"/>
</dbReference>
<evidence type="ECO:0000256" key="2">
    <source>
        <dbReference type="ARBA" id="ARBA00022679"/>
    </source>
</evidence>
<evidence type="ECO:0000313" key="6">
    <source>
        <dbReference type="Proteomes" id="UP000746471"/>
    </source>
</evidence>
<gene>
    <name evidence="4" type="primary">trmR</name>
    <name evidence="5" type="ORF">KHM83_08490</name>
</gene>
<dbReference type="InterPro" id="IPR029063">
    <property type="entry name" value="SAM-dependent_MTases_sf"/>
</dbReference>